<feature type="transmembrane region" description="Helical" evidence="8">
    <location>
        <begin position="112"/>
        <end position="129"/>
    </location>
</feature>
<comment type="domain">
    <text evidence="8">The DHHC domain is required for palmitoyltransferase activity.</text>
</comment>
<dbReference type="GO" id="GO:0019706">
    <property type="term" value="F:protein-cysteine S-palmitoyltransferase activity"/>
    <property type="evidence" value="ECO:0007669"/>
    <property type="project" value="UniProtKB-EC"/>
</dbReference>
<reference evidence="10" key="1">
    <citation type="journal article" date="2020" name="J. Eukaryot. Microbiol.">
        <title>De novo Sequencing, Assembly and Annotation of the Transcriptome for the Free-Living Testate Amoeba Arcella intermedia.</title>
        <authorList>
            <person name="Ribeiro G.M."/>
            <person name="Porfirio-Sousa A.L."/>
            <person name="Maurer-Alcala X.X."/>
            <person name="Katz L.A."/>
            <person name="Lahr D.J.G."/>
        </authorList>
    </citation>
    <scope>NUCLEOTIDE SEQUENCE</scope>
</reference>
<comment type="similarity">
    <text evidence="7">Belongs to the DHHC palmitoyltransferase family. PFA5 subfamily.</text>
</comment>
<organism evidence="10">
    <name type="scientific">Arcella intermedia</name>
    <dbReference type="NCBI Taxonomy" id="1963864"/>
    <lineage>
        <taxon>Eukaryota</taxon>
        <taxon>Amoebozoa</taxon>
        <taxon>Tubulinea</taxon>
        <taxon>Elardia</taxon>
        <taxon>Arcellinida</taxon>
        <taxon>Sphaerothecina</taxon>
        <taxon>Arcellidae</taxon>
        <taxon>Arcella</taxon>
    </lineage>
</organism>
<evidence type="ECO:0000256" key="2">
    <source>
        <dbReference type="ARBA" id="ARBA00022679"/>
    </source>
</evidence>
<dbReference type="InterPro" id="IPR001594">
    <property type="entry name" value="Palmitoyltrfase_DHHC"/>
</dbReference>
<dbReference type="EMBL" id="GIBP01003809">
    <property type="protein sequence ID" value="NDV32778.1"/>
    <property type="molecule type" value="Transcribed_RNA"/>
</dbReference>
<dbReference type="Pfam" id="PF01529">
    <property type="entry name" value="DHHC"/>
    <property type="match status" value="1"/>
</dbReference>
<keyword evidence="4 8" id="KW-1133">Transmembrane helix</keyword>
<dbReference type="AlphaFoldDB" id="A0A6B2L7H0"/>
<accession>A0A6B2L7H0</accession>
<keyword evidence="5 8" id="KW-0472">Membrane</keyword>
<proteinExistence type="inferred from homology"/>
<comment type="subcellular location">
    <subcellularLocation>
        <location evidence="1">Membrane</location>
        <topology evidence="1">Multi-pass membrane protein</topology>
    </subcellularLocation>
</comment>
<dbReference type="InterPro" id="IPR039859">
    <property type="entry name" value="PFA4/ZDH16/20/ERF2-like"/>
</dbReference>
<evidence type="ECO:0000256" key="3">
    <source>
        <dbReference type="ARBA" id="ARBA00022692"/>
    </source>
</evidence>
<dbReference type="GO" id="GO:0005783">
    <property type="term" value="C:endoplasmic reticulum"/>
    <property type="evidence" value="ECO:0007669"/>
    <property type="project" value="TreeGrafter"/>
</dbReference>
<dbReference type="EC" id="2.3.1.225" evidence="8"/>
<feature type="transmembrane region" description="Helical" evidence="8">
    <location>
        <begin position="258"/>
        <end position="283"/>
    </location>
</feature>
<dbReference type="PANTHER" id="PTHR22883:SF23">
    <property type="entry name" value="PALMITOYLTRANSFERASE ZDHHC6"/>
    <property type="match status" value="1"/>
</dbReference>
<dbReference type="GO" id="GO:0006612">
    <property type="term" value="P:protein targeting to membrane"/>
    <property type="evidence" value="ECO:0007669"/>
    <property type="project" value="TreeGrafter"/>
</dbReference>
<dbReference type="GO" id="GO:0005794">
    <property type="term" value="C:Golgi apparatus"/>
    <property type="evidence" value="ECO:0007669"/>
    <property type="project" value="TreeGrafter"/>
</dbReference>
<sequence length="378" mass="44135">MLDTFGAVYIVVLLSLIYILLFGSSEFHRNGIVGRINRFMTFQAWGMLLQVFKVICPRRVYSCFDSAVYACFNKRNPVLMIFYVCLVGGGYLIFLAFGMQYIPDYLPLYHKYTFHTFVWFVLLWFFHLCRTNPGEVRKDNFVYYTSKYHFDDVMYSIKSCKTCDIVRPARSKHCRICNRCVARFDHHCAWINSDVGSDNLWKFLIFLFSTGAVCMYCSYLCFGVLYGIASKEGFLTTKVQFPDGTLRYLPYSYIFQYFTYYFGALVGLGMFCGLISLVLYGFFGYHCYLVAKNTTTNESFKWEDLAAYVRYKEQLAASKGKADPRPTLSAPSSEALVERDLKRSDLVNTYNNGVRQNFYEVFFFHKWKGTRTKSVKRQ</sequence>
<evidence type="ECO:0000256" key="7">
    <source>
        <dbReference type="ARBA" id="ARBA00038298"/>
    </source>
</evidence>
<evidence type="ECO:0000313" key="10">
    <source>
        <dbReference type="EMBL" id="NDV32778.1"/>
    </source>
</evidence>
<dbReference type="GO" id="GO:0016020">
    <property type="term" value="C:membrane"/>
    <property type="evidence" value="ECO:0007669"/>
    <property type="project" value="UniProtKB-SubCell"/>
</dbReference>
<evidence type="ECO:0000256" key="1">
    <source>
        <dbReference type="ARBA" id="ARBA00004141"/>
    </source>
</evidence>
<feature type="transmembrane region" description="Helical" evidence="8">
    <location>
        <begin position="78"/>
        <end position="100"/>
    </location>
</feature>
<name>A0A6B2L7H0_9EUKA</name>
<dbReference type="PANTHER" id="PTHR22883">
    <property type="entry name" value="ZINC FINGER DHHC DOMAIN CONTAINING PROTEIN"/>
    <property type="match status" value="1"/>
</dbReference>
<feature type="domain" description="Palmitoyltransferase DHHC" evidence="9">
    <location>
        <begin position="157"/>
        <end position="302"/>
    </location>
</feature>
<evidence type="ECO:0000256" key="4">
    <source>
        <dbReference type="ARBA" id="ARBA00022989"/>
    </source>
</evidence>
<keyword evidence="6 8" id="KW-0012">Acyltransferase</keyword>
<keyword evidence="3 8" id="KW-0812">Transmembrane</keyword>
<keyword evidence="2 8" id="KW-0808">Transferase</keyword>
<evidence type="ECO:0000256" key="6">
    <source>
        <dbReference type="ARBA" id="ARBA00023315"/>
    </source>
</evidence>
<feature type="transmembrane region" description="Helical" evidence="8">
    <location>
        <begin position="6"/>
        <end position="23"/>
    </location>
</feature>
<protein>
    <recommendedName>
        <fullName evidence="8">Palmitoyltransferase</fullName>
        <ecNumber evidence="8">2.3.1.225</ecNumber>
    </recommendedName>
</protein>
<evidence type="ECO:0000259" key="9">
    <source>
        <dbReference type="Pfam" id="PF01529"/>
    </source>
</evidence>
<dbReference type="PROSITE" id="PS50216">
    <property type="entry name" value="DHHC"/>
    <property type="match status" value="1"/>
</dbReference>
<comment type="catalytic activity">
    <reaction evidence="8">
        <text>L-cysteinyl-[protein] + hexadecanoyl-CoA = S-hexadecanoyl-L-cysteinyl-[protein] + CoA</text>
        <dbReference type="Rhea" id="RHEA:36683"/>
        <dbReference type="Rhea" id="RHEA-COMP:10131"/>
        <dbReference type="Rhea" id="RHEA-COMP:11032"/>
        <dbReference type="ChEBI" id="CHEBI:29950"/>
        <dbReference type="ChEBI" id="CHEBI:57287"/>
        <dbReference type="ChEBI" id="CHEBI:57379"/>
        <dbReference type="ChEBI" id="CHEBI:74151"/>
        <dbReference type="EC" id="2.3.1.225"/>
    </reaction>
</comment>
<evidence type="ECO:0000256" key="5">
    <source>
        <dbReference type="ARBA" id="ARBA00023136"/>
    </source>
</evidence>
<feature type="transmembrane region" description="Helical" evidence="8">
    <location>
        <begin position="203"/>
        <end position="229"/>
    </location>
</feature>
<evidence type="ECO:0000256" key="8">
    <source>
        <dbReference type="RuleBase" id="RU079119"/>
    </source>
</evidence>